<evidence type="ECO:0000313" key="2">
    <source>
        <dbReference type="EMBL" id="OGD34091.1"/>
    </source>
</evidence>
<sequence length="287" mass="32828">MINNRVLGRKLDPISSKIMATKINFEEIYQKAKEQLKGFGIKPIKDVGQILAIVQEVEVPEGKVMEMTQEIYIKLCLENGRDLNQARQSWVVASGNNFEEFVRNLINDSLNREGIMAIKGDQLKRHPKAKDIVQFLTLKANRRCTQKTTGVWPDSDIVVLTKDSKGTLKVFALLNCKTSDHSRNDAVLFWALALRDNNIKYCLMTQDLDKKFMKGDNDASGLRKKCEAYLDRVYTTHPLTTECSQICKLDFTKQDGANKLFEDLKMWRKEVVANFSDELLTKDDLLS</sequence>
<reference evidence="2 3" key="1">
    <citation type="journal article" date="2016" name="Nat. Commun.">
        <title>Thousands of microbial genomes shed light on interconnected biogeochemical processes in an aquifer system.</title>
        <authorList>
            <person name="Anantharaman K."/>
            <person name="Brown C.T."/>
            <person name="Hug L.A."/>
            <person name="Sharon I."/>
            <person name="Castelle C.J."/>
            <person name="Probst A.J."/>
            <person name="Thomas B.C."/>
            <person name="Singh A."/>
            <person name="Wilkins M.J."/>
            <person name="Karaoz U."/>
            <person name="Brodie E.L."/>
            <person name="Williams K.H."/>
            <person name="Hubbard S.S."/>
            <person name="Banfield J.F."/>
        </authorList>
    </citation>
    <scope>NUCLEOTIDE SEQUENCE [LARGE SCALE GENOMIC DNA]</scope>
</reference>
<proteinExistence type="predicted"/>
<dbReference type="Proteomes" id="UP000176650">
    <property type="component" value="Unassembled WGS sequence"/>
</dbReference>
<name>A0A1F5BTZ8_9BACT</name>
<dbReference type="InterPro" id="IPR041551">
    <property type="entry name" value="RE_BsaWI"/>
</dbReference>
<dbReference type="AlphaFoldDB" id="A0A1F5BTZ8"/>
<evidence type="ECO:0000313" key="3">
    <source>
        <dbReference type="Proteomes" id="UP000176650"/>
    </source>
</evidence>
<protein>
    <recommendedName>
        <fullName evidence="1">BsaWI restriction endonuclease type 2 domain-containing protein</fullName>
    </recommendedName>
</protein>
<accession>A0A1F5BTZ8</accession>
<evidence type="ECO:0000259" key="1">
    <source>
        <dbReference type="Pfam" id="PF18643"/>
    </source>
</evidence>
<comment type="caution">
    <text evidence="2">The sequence shown here is derived from an EMBL/GenBank/DDBJ whole genome shotgun (WGS) entry which is preliminary data.</text>
</comment>
<dbReference type="Pfam" id="PF18643">
    <property type="entry name" value="RE_BsaWI"/>
    <property type="match status" value="1"/>
</dbReference>
<feature type="domain" description="BsaWI restriction endonuclease type 2" evidence="1">
    <location>
        <begin position="150"/>
        <end position="235"/>
    </location>
</feature>
<gene>
    <name evidence="2" type="ORF">A2988_01235</name>
</gene>
<organism evidence="2 3">
    <name type="scientific">Candidatus Azambacteria bacterium RIFCSPLOWO2_01_FULL_46_25</name>
    <dbReference type="NCBI Taxonomy" id="1797298"/>
    <lineage>
        <taxon>Bacteria</taxon>
        <taxon>Candidatus Azamiibacteriota</taxon>
    </lineage>
</organism>
<dbReference type="EMBL" id="MEYS01000002">
    <property type="protein sequence ID" value="OGD34091.1"/>
    <property type="molecule type" value="Genomic_DNA"/>
</dbReference>